<keyword evidence="1" id="KW-1133">Transmembrane helix</keyword>
<evidence type="ECO:0008006" key="3">
    <source>
        <dbReference type="Google" id="ProtNLM"/>
    </source>
</evidence>
<name>A0A381PW42_9ZZZZ</name>
<dbReference type="Pfam" id="PF05137">
    <property type="entry name" value="PilN"/>
    <property type="match status" value="1"/>
</dbReference>
<evidence type="ECO:0000313" key="2">
    <source>
        <dbReference type="EMBL" id="SUZ70884.1"/>
    </source>
</evidence>
<reference evidence="2" key="1">
    <citation type="submission" date="2018-05" db="EMBL/GenBank/DDBJ databases">
        <authorList>
            <person name="Lanie J.A."/>
            <person name="Ng W.-L."/>
            <person name="Kazmierczak K.M."/>
            <person name="Andrzejewski T.M."/>
            <person name="Davidsen T.M."/>
            <person name="Wayne K.J."/>
            <person name="Tettelin H."/>
            <person name="Glass J.I."/>
            <person name="Rusch D."/>
            <person name="Podicherti R."/>
            <person name="Tsui H.-C.T."/>
            <person name="Winkler M.E."/>
        </authorList>
    </citation>
    <scope>NUCLEOTIDE SEQUENCE</scope>
</reference>
<dbReference type="InterPro" id="IPR007813">
    <property type="entry name" value="PilN"/>
</dbReference>
<protein>
    <recommendedName>
        <fullName evidence="3">GspL periplasmic domain-containing protein</fullName>
    </recommendedName>
</protein>
<dbReference type="EMBL" id="UINC01001105">
    <property type="protein sequence ID" value="SUZ70884.1"/>
    <property type="molecule type" value="Genomic_DNA"/>
</dbReference>
<evidence type="ECO:0000256" key="1">
    <source>
        <dbReference type="SAM" id="Phobius"/>
    </source>
</evidence>
<sequence>MGSKQALFASEALNLPDDNNSPAVELFRVFVQLAERLEEAGAGPTDGAQIHLRLLPPWADTRIVELPPLREEELVAVLQRDVARYFLGGVGPQAVGVHTAGRNSNGGDGQPVLVAAAALSLLEAAREAAVQIGWSLESIGPAHGAWLSAAGDSDSEARRGIIAIEGSTAHVMRVEGRVTAAVRQVPASDLTSVADALDVGPGRVLVWGPPGAEQELADLSSSAGWVVDPLPGGAGGRSDPLEVAATWAGRALLELVPPTLAAQRDSRRRASAVRLWITAAALVVAAAGAYVWGTYRELDAVSAERREIAERVRPLIQAQDSLQQLNDRIQAREDLWANTPRWTPVLVELASLLPRDSHLTALYASGDTVELEAAGSRAGEAIQALRAAGLFRDVRLQGVVERELENGETVIERFRVGAQLAGVPPESTGGLE</sequence>
<keyword evidence="1" id="KW-0472">Membrane</keyword>
<accession>A0A381PW42</accession>
<feature type="transmembrane region" description="Helical" evidence="1">
    <location>
        <begin position="273"/>
        <end position="292"/>
    </location>
</feature>
<keyword evidence="1" id="KW-0812">Transmembrane</keyword>
<gene>
    <name evidence="2" type="ORF">METZ01_LOCUS23738</name>
</gene>
<proteinExistence type="predicted"/>
<dbReference type="AlphaFoldDB" id="A0A381PW42"/>
<organism evidence="2">
    <name type="scientific">marine metagenome</name>
    <dbReference type="NCBI Taxonomy" id="408172"/>
    <lineage>
        <taxon>unclassified sequences</taxon>
        <taxon>metagenomes</taxon>
        <taxon>ecological metagenomes</taxon>
    </lineage>
</organism>